<evidence type="ECO:0000256" key="2">
    <source>
        <dbReference type="ARBA" id="ARBA00009477"/>
    </source>
</evidence>
<dbReference type="GeneID" id="34232952"/>
<dbReference type="Pfam" id="PF25967">
    <property type="entry name" value="RND-MFP_C"/>
    <property type="match status" value="1"/>
</dbReference>
<dbReference type="SUPFAM" id="SSF111369">
    <property type="entry name" value="HlyD-like secretion proteins"/>
    <property type="match status" value="1"/>
</dbReference>
<dbReference type="Gene3D" id="2.40.420.20">
    <property type="match status" value="1"/>
</dbReference>
<reference evidence="11" key="1">
    <citation type="submission" date="2016-10" db="EMBL/GenBank/DDBJ databases">
        <authorList>
            <person name="Varghese N."/>
            <person name="Submissions S."/>
        </authorList>
    </citation>
    <scope>NUCLEOTIDE SEQUENCE [LARGE SCALE GENOMIC DNA]</scope>
    <source>
        <strain evidence="11">DSM 25157</strain>
    </source>
</reference>
<evidence type="ECO:0000313" key="11">
    <source>
        <dbReference type="Proteomes" id="UP000199002"/>
    </source>
</evidence>
<dbReference type="NCBIfam" id="TIGR01730">
    <property type="entry name" value="RND_mfp"/>
    <property type="match status" value="1"/>
</dbReference>
<dbReference type="STRING" id="592050.SAMN05421875_10745"/>
<feature type="signal peptide" evidence="5">
    <location>
        <begin position="1"/>
        <end position="24"/>
    </location>
</feature>
<feature type="chain" id="PRO_5011708116" evidence="5">
    <location>
        <begin position="25"/>
        <end position="398"/>
    </location>
</feature>
<evidence type="ECO:0000313" key="10">
    <source>
        <dbReference type="EMBL" id="SEA20172.1"/>
    </source>
</evidence>
<dbReference type="InterPro" id="IPR058624">
    <property type="entry name" value="MdtA-like_HH"/>
</dbReference>
<dbReference type="Pfam" id="PF25917">
    <property type="entry name" value="BSH_RND"/>
    <property type="match status" value="1"/>
</dbReference>
<dbReference type="Gene3D" id="2.40.30.170">
    <property type="match status" value="1"/>
</dbReference>
<dbReference type="Proteomes" id="UP000199002">
    <property type="component" value="Unassembled WGS sequence"/>
</dbReference>
<dbReference type="PANTHER" id="PTHR30469">
    <property type="entry name" value="MULTIDRUG RESISTANCE PROTEIN MDTA"/>
    <property type="match status" value="1"/>
</dbReference>
<comment type="subcellular location">
    <subcellularLocation>
        <location evidence="1">Cell envelope</location>
    </subcellularLocation>
</comment>
<feature type="domain" description="Multidrug resistance protein MdtA-like barrel-sandwich hybrid" evidence="7">
    <location>
        <begin position="68"/>
        <end position="199"/>
    </location>
</feature>
<comment type="similarity">
    <text evidence="2">Belongs to the membrane fusion protein (MFP) (TC 8.A.1) family.</text>
</comment>
<evidence type="ECO:0000256" key="3">
    <source>
        <dbReference type="ARBA" id="ARBA00022448"/>
    </source>
</evidence>
<dbReference type="PROSITE" id="PS51257">
    <property type="entry name" value="PROKAR_LIPOPROTEIN"/>
    <property type="match status" value="1"/>
</dbReference>
<feature type="domain" description="CusB-like beta-barrel" evidence="8">
    <location>
        <begin position="211"/>
        <end position="266"/>
    </location>
</feature>
<organism evidence="10 11">
    <name type="scientific">Acidovorax soli</name>
    <dbReference type="NCBI Taxonomy" id="592050"/>
    <lineage>
        <taxon>Bacteria</taxon>
        <taxon>Pseudomonadati</taxon>
        <taxon>Pseudomonadota</taxon>
        <taxon>Betaproteobacteria</taxon>
        <taxon>Burkholderiales</taxon>
        <taxon>Comamonadaceae</taxon>
        <taxon>Acidovorax</taxon>
    </lineage>
</organism>
<evidence type="ECO:0000259" key="8">
    <source>
        <dbReference type="Pfam" id="PF25954"/>
    </source>
</evidence>
<protein>
    <submittedName>
        <fullName evidence="10">RND family efflux transporter, MFP subunit</fullName>
    </submittedName>
</protein>
<dbReference type="InterPro" id="IPR006143">
    <property type="entry name" value="RND_pump_MFP"/>
</dbReference>
<dbReference type="Gene3D" id="2.40.50.100">
    <property type="match status" value="1"/>
</dbReference>
<dbReference type="RefSeq" id="WP_092697725.1">
    <property type="nucleotide sequence ID" value="NZ_CAXIQW010000040.1"/>
</dbReference>
<evidence type="ECO:0000256" key="4">
    <source>
        <dbReference type="SAM" id="Coils"/>
    </source>
</evidence>
<evidence type="ECO:0000256" key="1">
    <source>
        <dbReference type="ARBA" id="ARBA00004196"/>
    </source>
</evidence>
<dbReference type="EMBL" id="FNQJ01000007">
    <property type="protein sequence ID" value="SEA20172.1"/>
    <property type="molecule type" value="Genomic_DNA"/>
</dbReference>
<keyword evidence="11" id="KW-1185">Reference proteome</keyword>
<evidence type="ECO:0000259" key="9">
    <source>
        <dbReference type="Pfam" id="PF25967"/>
    </source>
</evidence>
<dbReference type="Pfam" id="PF25876">
    <property type="entry name" value="HH_MFP_RND"/>
    <property type="match status" value="1"/>
</dbReference>
<dbReference type="InterPro" id="IPR058625">
    <property type="entry name" value="MdtA-like_BSH"/>
</dbReference>
<name>A0A1H3ZA20_9BURK</name>
<dbReference type="PANTHER" id="PTHR30469:SF15">
    <property type="entry name" value="HLYD FAMILY OF SECRETION PROTEINS"/>
    <property type="match status" value="1"/>
</dbReference>
<proteinExistence type="inferred from homology"/>
<dbReference type="GO" id="GO:0015562">
    <property type="term" value="F:efflux transmembrane transporter activity"/>
    <property type="evidence" value="ECO:0007669"/>
    <property type="project" value="TreeGrafter"/>
</dbReference>
<dbReference type="Pfam" id="PF25954">
    <property type="entry name" value="Beta-barrel_RND_2"/>
    <property type="match status" value="1"/>
</dbReference>
<dbReference type="GO" id="GO:1990281">
    <property type="term" value="C:efflux pump complex"/>
    <property type="evidence" value="ECO:0007669"/>
    <property type="project" value="TreeGrafter"/>
</dbReference>
<dbReference type="InterPro" id="IPR058792">
    <property type="entry name" value="Beta-barrel_RND_2"/>
</dbReference>
<dbReference type="AlphaFoldDB" id="A0A1H3ZA20"/>
<evidence type="ECO:0000259" key="7">
    <source>
        <dbReference type="Pfam" id="PF25917"/>
    </source>
</evidence>
<keyword evidence="3" id="KW-0813">Transport</keyword>
<sequence length="398" mass="41259">MRTPFTRRPSLRYLFLVVSAASLAACSRPAPPEEPVRAVKLLTVGVGALQSSLEYAGEVRARVESRLGFRVAGKIVQRQAELGQRVKAGQVLAQLDPRDYQLAADAARAQLAAATTQRDLAAADFRRYQALKEQNFISGAELERREATLKAAQATLDQARAQLSSQGNQTGYTTLVADVSGVVTGIEAEPGQVVAAGTPVVRIAQDGPRDVVFAVPEDKVAHIARGQDVAVRGWSGGAPLTGRVREVAASADAATRTYQVKVALEGGDVPALGATVYVTPKALSHAGVAAIKLPTSALRQEGQATAVWVYDPATSTVRSQVVQIATADGNDAVVASGLAPGMQVVATGVHVLSSGQKVMVYRPKVVVAPVPKAQTATQSIAIPPVPAASAAAAASSAK</sequence>
<keyword evidence="4" id="KW-0175">Coiled coil</keyword>
<gene>
    <name evidence="10" type="ORF">SAMN05421875_10745</name>
</gene>
<feature type="coiled-coil region" evidence="4">
    <location>
        <begin position="142"/>
        <end position="169"/>
    </location>
</feature>
<keyword evidence="5" id="KW-0732">Signal</keyword>
<evidence type="ECO:0000256" key="5">
    <source>
        <dbReference type="SAM" id="SignalP"/>
    </source>
</evidence>
<dbReference type="Gene3D" id="1.10.287.470">
    <property type="entry name" value="Helix hairpin bin"/>
    <property type="match status" value="1"/>
</dbReference>
<feature type="domain" description="Multidrug resistance protein MdtA-like alpha-helical hairpin" evidence="6">
    <location>
        <begin position="105"/>
        <end position="163"/>
    </location>
</feature>
<accession>A0A1H3ZA20</accession>
<evidence type="ECO:0000259" key="6">
    <source>
        <dbReference type="Pfam" id="PF25876"/>
    </source>
</evidence>
<dbReference type="InterPro" id="IPR058627">
    <property type="entry name" value="MdtA-like_C"/>
</dbReference>
<feature type="domain" description="Multidrug resistance protein MdtA-like C-terminal permuted SH3" evidence="9">
    <location>
        <begin position="290"/>
        <end position="348"/>
    </location>
</feature>